<comment type="caution">
    <text evidence="7">The sequence shown here is derived from an EMBL/GenBank/DDBJ whole genome shotgun (WGS) entry which is preliminary data.</text>
</comment>
<dbReference type="InterPro" id="IPR036979">
    <property type="entry name" value="CM_dom_sf"/>
</dbReference>
<proteinExistence type="predicted"/>
<evidence type="ECO:0000313" key="10">
    <source>
        <dbReference type="Proteomes" id="UP000192713"/>
    </source>
</evidence>
<keyword evidence="4 5" id="KW-0413">Isomerase</keyword>
<dbReference type="Pfam" id="PF01817">
    <property type="entry name" value="CM_2"/>
    <property type="match status" value="1"/>
</dbReference>
<dbReference type="NCBIfam" id="NF006741">
    <property type="entry name" value="PRK09269.1"/>
    <property type="match status" value="1"/>
</dbReference>
<dbReference type="AlphaFoldDB" id="A0A1B8SBU3"/>
<dbReference type="PROSITE" id="PS51168">
    <property type="entry name" value="CHORISMATE_MUT_2"/>
    <property type="match status" value="1"/>
</dbReference>
<name>A0A1B8SBU3_9MYCO</name>
<dbReference type="RefSeq" id="WP_065289170.1">
    <property type="nucleotide sequence ID" value="NZ_LFOE01000037.1"/>
</dbReference>
<comment type="function">
    <text evidence="5">Catalyzes the Claisen rearrangement of chorismate to prephenate.</text>
</comment>
<dbReference type="InterPro" id="IPR036263">
    <property type="entry name" value="Chorismate_II_sf"/>
</dbReference>
<evidence type="ECO:0000256" key="5">
    <source>
        <dbReference type="PIRNR" id="PIRNR026640"/>
    </source>
</evidence>
<dbReference type="SUPFAM" id="SSF48600">
    <property type="entry name" value="Chorismate mutase II"/>
    <property type="match status" value="1"/>
</dbReference>
<evidence type="ECO:0000256" key="4">
    <source>
        <dbReference type="ARBA" id="ARBA00023235"/>
    </source>
</evidence>
<keyword evidence="3" id="KW-0732">Signal</keyword>
<protein>
    <recommendedName>
        <fullName evidence="2 5">Chorismate mutase</fullName>
        <ecNumber evidence="2 5">5.4.99.5</ecNumber>
    </recommendedName>
</protein>
<evidence type="ECO:0000313" key="9">
    <source>
        <dbReference type="Proteomes" id="UP000092668"/>
    </source>
</evidence>
<dbReference type="Proteomes" id="UP000192713">
    <property type="component" value="Unassembled WGS sequence"/>
</dbReference>
<dbReference type="GO" id="GO:0009697">
    <property type="term" value="P:salicylic acid biosynthetic process"/>
    <property type="evidence" value="ECO:0007669"/>
    <property type="project" value="TreeGrafter"/>
</dbReference>
<dbReference type="UniPathway" id="UPA00120">
    <property type="reaction ID" value="UER00203"/>
</dbReference>
<keyword evidence="9" id="KW-1185">Reference proteome</keyword>
<dbReference type="NCBIfam" id="TIGR01806">
    <property type="entry name" value="CM_mono2"/>
    <property type="match status" value="1"/>
</dbReference>
<comment type="catalytic activity">
    <reaction evidence="5">
        <text>chorismate = prephenate</text>
        <dbReference type="Rhea" id="RHEA:13897"/>
        <dbReference type="ChEBI" id="CHEBI:29748"/>
        <dbReference type="ChEBI" id="CHEBI:29934"/>
        <dbReference type="EC" id="5.4.99.5"/>
    </reaction>
</comment>
<dbReference type="PATRIC" id="fig|354243.3.peg.3947"/>
<evidence type="ECO:0000256" key="3">
    <source>
        <dbReference type="ARBA" id="ARBA00022729"/>
    </source>
</evidence>
<dbReference type="GO" id="GO:0004106">
    <property type="term" value="F:chorismate mutase activity"/>
    <property type="evidence" value="ECO:0007669"/>
    <property type="project" value="UniProtKB-EC"/>
</dbReference>
<dbReference type="InterPro" id="IPR051331">
    <property type="entry name" value="Chorismate_mutase-related"/>
</dbReference>
<gene>
    <name evidence="7" type="ORF">ACT18_19080</name>
    <name evidence="8" type="ORF">BST28_09435</name>
</gene>
<evidence type="ECO:0000313" key="7">
    <source>
        <dbReference type="EMBL" id="OBY30184.1"/>
    </source>
</evidence>
<accession>A0A1B8SBU3</accession>
<evidence type="ECO:0000259" key="6">
    <source>
        <dbReference type="PROSITE" id="PS51168"/>
    </source>
</evidence>
<evidence type="ECO:0000313" key="8">
    <source>
        <dbReference type="EMBL" id="ORA80287.1"/>
    </source>
</evidence>
<dbReference type="PANTHER" id="PTHR38041">
    <property type="entry name" value="CHORISMATE MUTASE"/>
    <property type="match status" value="1"/>
</dbReference>
<dbReference type="PIRSF" id="PIRSF026640">
    <property type="entry name" value="Peripl_chor_mut"/>
    <property type="match status" value="1"/>
</dbReference>
<dbReference type="EC" id="5.4.99.5" evidence="2 5"/>
<dbReference type="PANTHER" id="PTHR38041:SF2">
    <property type="entry name" value="SECRETED CHORISMATE MUTASE"/>
    <property type="match status" value="1"/>
</dbReference>
<comment type="pathway">
    <text evidence="1 5">Metabolic intermediate biosynthesis; prephenate biosynthesis; prephenate from chorismate: step 1/1.</text>
</comment>
<dbReference type="Proteomes" id="UP000092668">
    <property type="component" value="Unassembled WGS sequence"/>
</dbReference>
<dbReference type="InterPro" id="IPR008240">
    <property type="entry name" value="Chorismate_mutase_periplasmic"/>
</dbReference>
<reference evidence="8 10" key="2">
    <citation type="submission" date="2017-02" db="EMBL/GenBank/DDBJ databases">
        <title>The new phylogeny of genus Mycobacterium.</title>
        <authorList>
            <person name="Tortoli E."/>
            <person name="Trovato A."/>
            <person name="Cirillo D.M."/>
        </authorList>
    </citation>
    <scope>NUCLEOTIDE SEQUENCE [LARGE SCALE GENOMIC DNA]</scope>
    <source>
        <strain evidence="8 10">DSM 45093</strain>
    </source>
</reference>
<evidence type="ECO:0000256" key="2">
    <source>
        <dbReference type="ARBA" id="ARBA00012404"/>
    </source>
</evidence>
<sequence>MRSLSAYSGPLMSAICAVTLLGGHCPARADTANPLAELVDAAAQRLQVADDVAADKWHSGAAIEDPARVQQQLTALASAADAEHLDADYVRRVFTDQIAATEAAEHYRFAQWKLDPAAAPAGAPDLAASRARIDGFNRVMLTQIGLRWQQLRAPDCGAQLEEATRDVSAARQLDPFYRQALSSATRDYCAG</sequence>
<dbReference type="InterPro" id="IPR002701">
    <property type="entry name" value="CM_II_prokaryot"/>
</dbReference>
<dbReference type="EMBL" id="MVHU01000011">
    <property type="protein sequence ID" value="ORA80287.1"/>
    <property type="molecule type" value="Genomic_DNA"/>
</dbReference>
<dbReference type="GO" id="GO:0046417">
    <property type="term" value="P:chorismate metabolic process"/>
    <property type="evidence" value="ECO:0007669"/>
    <property type="project" value="InterPro"/>
</dbReference>
<dbReference type="SMART" id="SM00830">
    <property type="entry name" value="CM_2"/>
    <property type="match status" value="1"/>
</dbReference>
<feature type="domain" description="Chorismate mutase" evidence="6">
    <location>
        <begin position="16"/>
        <end position="109"/>
    </location>
</feature>
<evidence type="ECO:0000256" key="1">
    <source>
        <dbReference type="ARBA" id="ARBA00004817"/>
    </source>
</evidence>
<dbReference type="Gene3D" id="1.20.59.10">
    <property type="entry name" value="Chorismate mutase"/>
    <property type="match status" value="1"/>
</dbReference>
<dbReference type="STRING" id="354243.BST28_09435"/>
<dbReference type="OrthoDB" id="3825510at2"/>
<organism evidence="7 9">
    <name type="scientific">Mycolicibacter kumamotonensis</name>
    <dbReference type="NCBI Taxonomy" id="354243"/>
    <lineage>
        <taxon>Bacteria</taxon>
        <taxon>Bacillati</taxon>
        <taxon>Actinomycetota</taxon>
        <taxon>Actinomycetes</taxon>
        <taxon>Mycobacteriales</taxon>
        <taxon>Mycobacteriaceae</taxon>
        <taxon>Mycolicibacter</taxon>
    </lineage>
</organism>
<dbReference type="EMBL" id="LFOE01000037">
    <property type="protein sequence ID" value="OBY30184.1"/>
    <property type="molecule type" value="Genomic_DNA"/>
</dbReference>
<reference evidence="7 9" key="1">
    <citation type="submission" date="2015-06" db="EMBL/GenBank/DDBJ databases">
        <title>Genome sequence of Mycobacterium kumamotonense strain Roo.</title>
        <authorList>
            <person name="Greninger A.L."/>
            <person name="Cunningham G."/>
            <person name="Miller S."/>
        </authorList>
    </citation>
    <scope>NUCLEOTIDE SEQUENCE [LARGE SCALE GENOMIC DNA]</scope>
    <source>
        <strain evidence="7 9">Roo</strain>
    </source>
</reference>